<sequence length="175" mass="19337">MQKVRIPVTVDPVKSANKKVVYDGVVPGKTLTRLQESLVEPCSDPEVSVEFGIDEQGISYFTGKAKVAVKVLCERCNTPLDVDILAQFAYAPVTKRQVADDFPDSYEAVEVNDFGEINLHGLVEDELILAMPLAPKHDAKACQVDRDAMTWGEIDESVAEESDNPFAVLQELKRK</sequence>
<comment type="similarity">
    <text evidence="2">Belongs to the DUF177 domain family.</text>
</comment>
<name>A0A432Z578_9GAMM</name>
<keyword evidence="4" id="KW-0690">Ribosome biogenesis</keyword>
<dbReference type="OrthoDB" id="9786771at2"/>
<evidence type="ECO:0000256" key="2">
    <source>
        <dbReference type="ARBA" id="ARBA00010740"/>
    </source>
</evidence>
<dbReference type="Pfam" id="PF02620">
    <property type="entry name" value="YceD"/>
    <property type="match status" value="1"/>
</dbReference>
<proteinExistence type="inferred from homology"/>
<dbReference type="GO" id="GO:0005829">
    <property type="term" value="C:cytosol"/>
    <property type="evidence" value="ECO:0007669"/>
    <property type="project" value="TreeGrafter"/>
</dbReference>
<dbReference type="InterPro" id="IPR039255">
    <property type="entry name" value="YceD_bac"/>
</dbReference>
<accession>A0A432Z578</accession>
<dbReference type="PANTHER" id="PTHR38099">
    <property type="entry name" value="LARGE RIBOSOMAL RNA SUBUNIT ACCUMULATION PROTEIN YCED"/>
    <property type="match status" value="1"/>
</dbReference>
<comment type="function">
    <text evidence="1">Plays a role in synthesis, processing and/or stability of 23S rRNA.</text>
</comment>
<dbReference type="PANTHER" id="PTHR38099:SF1">
    <property type="entry name" value="LARGE RIBOSOMAL RNA SUBUNIT ACCUMULATION PROTEIN YCED"/>
    <property type="match status" value="1"/>
</dbReference>
<evidence type="ECO:0000256" key="3">
    <source>
        <dbReference type="ARBA" id="ARBA00015716"/>
    </source>
</evidence>
<dbReference type="Proteomes" id="UP000288058">
    <property type="component" value="Unassembled WGS sequence"/>
</dbReference>
<evidence type="ECO:0000256" key="1">
    <source>
        <dbReference type="ARBA" id="ARBA00002868"/>
    </source>
</evidence>
<organism evidence="6 7">
    <name type="scientific">Idiomarina ramblicola</name>
    <dbReference type="NCBI Taxonomy" id="263724"/>
    <lineage>
        <taxon>Bacteria</taxon>
        <taxon>Pseudomonadati</taxon>
        <taxon>Pseudomonadota</taxon>
        <taxon>Gammaproteobacteria</taxon>
        <taxon>Alteromonadales</taxon>
        <taxon>Idiomarinaceae</taxon>
        <taxon>Idiomarina</taxon>
    </lineage>
</organism>
<dbReference type="EMBL" id="PIQC01000001">
    <property type="protein sequence ID" value="RUO73046.1"/>
    <property type="molecule type" value="Genomic_DNA"/>
</dbReference>
<evidence type="ECO:0000256" key="4">
    <source>
        <dbReference type="ARBA" id="ARBA00022517"/>
    </source>
</evidence>
<dbReference type="NCBIfam" id="NF008395">
    <property type="entry name" value="PRK11193.1"/>
    <property type="match status" value="1"/>
</dbReference>
<keyword evidence="7" id="KW-1185">Reference proteome</keyword>
<dbReference type="GO" id="GO:0042254">
    <property type="term" value="P:ribosome biogenesis"/>
    <property type="evidence" value="ECO:0007669"/>
    <property type="project" value="UniProtKB-KW"/>
</dbReference>
<protein>
    <recommendedName>
        <fullName evidence="3">Large ribosomal RNA subunit accumulation protein YceD</fullName>
    </recommendedName>
    <alternativeName>
        <fullName evidence="5">23S rRNA accumulation protein YceD</fullName>
    </alternativeName>
</protein>
<evidence type="ECO:0000313" key="6">
    <source>
        <dbReference type="EMBL" id="RUO73046.1"/>
    </source>
</evidence>
<dbReference type="RefSeq" id="WP_126779379.1">
    <property type="nucleotide sequence ID" value="NZ_PIQC01000001.1"/>
</dbReference>
<evidence type="ECO:0000313" key="7">
    <source>
        <dbReference type="Proteomes" id="UP000288058"/>
    </source>
</evidence>
<reference evidence="7" key="1">
    <citation type="journal article" date="2018" name="Front. Microbiol.">
        <title>Genome-Based Analysis Reveals the Taxonomy and Diversity of the Family Idiomarinaceae.</title>
        <authorList>
            <person name="Liu Y."/>
            <person name="Lai Q."/>
            <person name="Shao Z."/>
        </authorList>
    </citation>
    <scope>NUCLEOTIDE SEQUENCE [LARGE SCALE GENOMIC DNA]</scope>
    <source>
        <strain evidence="7">R22</strain>
    </source>
</reference>
<dbReference type="InterPro" id="IPR003772">
    <property type="entry name" value="YceD"/>
</dbReference>
<evidence type="ECO:0000256" key="5">
    <source>
        <dbReference type="ARBA" id="ARBA00031841"/>
    </source>
</evidence>
<dbReference type="AlphaFoldDB" id="A0A432Z578"/>
<comment type="caution">
    <text evidence="6">The sequence shown here is derived from an EMBL/GenBank/DDBJ whole genome shotgun (WGS) entry which is preliminary data.</text>
</comment>
<gene>
    <name evidence="6" type="ORF">CWI78_00980</name>
</gene>